<dbReference type="CDD" id="cd14796">
    <property type="entry name" value="RNAse_HIII_N"/>
    <property type="match status" value="1"/>
</dbReference>
<keyword evidence="9 14" id="KW-0540">Nuclease</keyword>
<evidence type="ECO:0000256" key="15">
    <source>
        <dbReference type="PROSITE-ProRule" id="PRU01319"/>
    </source>
</evidence>
<proteinExistence type="inferred from homology"/>
<evidence type="ECO:0000313" key="17">
    <source>
        <dbReference type="EMBL" id="KZN97177.1"/>
    </source>
</evidence>
<feature type="binding site" evidence="14 15">
    <location>
        <position position="197"/>
    </location>
    <ligand>
        <name>a divalent metal cation</name>
        <dbReference type="ChEBI" id="CHEBI:60240"/>
    </ligand>
</feature>
<dbReference type="InterPro" id="IPR024567">
    <property type="entry name" value="RNase_HII/HIII_dom"/>
</dbReference>
<evidence type="ECO:0000256" key="7">
    <source>
        <dbReference type="ARBA" id="ARBA00021407"/>
    </source>
</evidence>
<dbReference type="GO" id="GO:0043137">
    <property type="term" value="P:DNA replication, removal of RNA primer"/>
    <property type="evidence" value="ECO:0007669"/>
    <property type="project" value="TreeGrafter"/>
</dbReference>
<dbReference type="EMBL" id="LWBR01000013">
    <property type="protein sequence ID" value="KZN97177.1"/>
    <property type="molecule type" value="Genomic_DNA"/>
</dbReference>
<dbReference type="InterPro" id="IPR004641">
    <property type="entry name" value="RNase_HIII"/>
</dbReference>
<dbReference type="RefSeq" id="WP_063387430.1">
    <property type="nucleotide sequence ID" value="NZ_LWBR01000013.1"/>
</dbReference>
<dbReference type="OrthoDB" id="9777935at2"/>
<comment type="function">
    <text evidence="3 14">Endonuclease that specifically degrades the RNA of RNA-DNA hybrids.</text>
</comment>
<dbReference type="PIRSF" id="PIRSF037748">
    <property type="entry name" value="RnhC"/>
    <property type="match status" value="1"/>
</dbReference>
<dbReference type="Proteomes" id="UP000076476">
    <property type="component" value="Unassembled WGS sequence"/>
</dbReference>
<evidence type="ECO:0000256" key="14">
    <source>
        <dbReference type="HAMAP-Rule" id="MF_00053"/>
    </source>
</evidence>
<keyword evidence="13 14" id="KW-0460">Magnesium</keyword>
<evidence type="ECO:0000256" key="12">
    <source>
        <dbReference type="ARBA" id="ARBA00022801"/>
    </source>
</evidence>
<dbReference type="InterPro" id="IPR036397">
    <property type="entry name" value="RNaseH_sf"/>
</dbReference>
<dbReference type="GO" id="GO:0032299">
    <property type="term" value="C:ribonuclease H2 complex"/>
    <property type="evidence" value="ECO:0007669"/>
    <property type="project" value="TreeGrafter"/>
</dbReference>
<dbReference type="PANTHER" id="PTHR10954">
    <property type="entry name" value="RIBONUCLEASE H2 SUBUNIT A"/>
    <property type="match status" value="1"/>
</dbReference>
<evidence type="ECO:0000256" key="5">
    <source>
        <dbReference type="ARBA" id="ARBA00008378"/>
    </source>
</evidence>
<dbReference type="GO" id="GO:0003723">
    <property type="term" value="F:RNA binding"/>
    <property type="evidence" value="ECO:0007669"/>
    <property type="project" value="UniProtKB-UniRule"/>
</dbReference>
<dbReference type="Gene3D" id="3.30.310.10">
    <property type="entry name" value="TATA-Binding Protein"/>
    <property type="match status" value="1"/>
</dbReference>
<keyword evidence="10 14" id="KW-0479">Metal-binding</keyword>
<evidence type="ECO:0000256" key="9">
    <source>
        <dbReference type="ARBA" id="ARBA00022722"/>
    </source>
</evidence>
<dbReference type="InterPro" id="IPR012337">
    <property type="entry name" value="RNaseH-like_sf"/>
</dbReference>
<gene>
    <name evidence="14" type="primary">rnhC</name>
    <name evidence="17" type="ORF">AZI98_06370</name>
</gene>
<evidence type="ECO:0000313" key="18">
    <source>
        <dbReference type="Proteomes" id="UP000076476"/>
    </source>
</evidence>
<evidence type="ECO:0000259" key="16">
    <source>
        <dbReference type="PROSITE" id="PS51975"/>
    </source>
</evidence>
<dbReference type="STRING" id="33936.AZI98_06370"/>
<dbReference type="GO" id="GO:0000287">
    <property type="term" value="F:magnesium ion binding"/>
    <property type="evidence" value="ECO:0007669"/>
    <property type="project" value="UniProtKB-UniRule"/>
</dbReference>
<dbReference type="Pfam" id="PF11858">
    <property type="entry name" value="DUF3378"/>
    <property type="match status" value="1"/>
</dbReference>
<keyword evidence="11 14" id="KW-0255">Endonuclease</keyword>
<dbReference type="AlphaFoldDB" id="A0A161ZV47"/>
<keyword evidence="12 14" id="KW-0378">Hydrolase</keyword>
<dbReference type="NCBIfam" id="TIGR00716">
    <property type="entry name" value="rnhC"/>
    <property type="match status" value="1"/>
</dbReference>
<dbReference type="GO" id="GO:0006298">
    <property type="term" value="P:mismatch repair"/>
    <property type="evidence" value="ECO:0007669"/>
    <property type="project" value="TreeGrafter"/>
</dbReference>
<comment type="cofactor">
    <cofactor evidence="2">
        <name>Mg(2+)</name>
        <dbReference type="ChEBI" id="CHEBI:18420"/>
    </cofactor>
</comment>
<evidence type="ECO:0000256" key="1">
    <source>
        <dbReference type="ARBA" id="ARBA00000077"/>
    </source>
</evidence>
<reference evidence="17 18" key="1">
    <citation type="submission" date="2016-04" db="EMBL/GenBank/DDBJ databases">
        <title>Draft genome sequence of Aeribacillus pallidus 8m3 from petroleum reservoir.</title>
        <authorList>
            <person name="Poltaraus A.B."/>
            <person name="Nazina T.N."/>
            <person name="Tourova T.P."/>
            <person name="Malakho S.M."/>
            <person name="Korshunova A.V."/>
            <person name="Sokolova D.S."/>
        </authorList>
    </citation>
    <scope>NUCLEOTIDE SEQUENCE [LARGE SCALE GENOMIC DNA]</scope>
    <source>
        <strain evidence="17 18">8m3</strain>
    </source>
</reference>
<accession>A0A161ZV47</accession>
<evidence type="ECO:0000256" key="10">
    <source>
        <dbReference type="ARBA" id="ARBA00022723"/>
    </source>
</evidence>
<dbReference type="InterPro" id="IPR001352">
    <property type="entry name" value="RNase_HII/HIII"/>
</dbReference>
<dbReference type="EC" id="3.1.26.4" evidence="6 14"/>
<evidence type="ECO:0000256" key="8">
    <source>
        <dbReference type="ARBA" id="ARBA00022490"/>
    </source>
</evidence>
<feature type="binding site" evidence="14 15">
    <location>
        <position position="93"/>
    </location>
    <ligand>
        <name>a divalent metal cation</name>
        <dbReference type="ChEBI" id="CHEBI:60240"/>
    </ligand>
</feature>
<comment type="catalytic activity">
    <reaction evidence="1 14 15">
        <text>Endonucleolytic cleavage to 5'-phosphomonoester.</text>
        <dbReference type="EC" id="3.1.26.4"/>
    </reaction>
</comment>
<dbReference type="GO" id="GO:0004523">
    <property type="term" value="F:RNA-DNA hybrid ribonuclease activity"/>
    <property type="evidence" value="ECO:0007669"/>
    <property type="project" value="UniProtKB-UniRule"/>
</dbReference>
<feature type="domain" description="RNase H type-2" evidence="16">
    <location>
        <begin position="86"/>
        <end position="302"/>
    </location>
</feature>
<comment type="caution">
    <text evidence="17">The sequence shown here is derived from an EMBL/GenBank/DDBJ whole genome shotgun (WGS) entry which is preliminary data.</text>
</comment>
<dbReference type="PROSITE" id="PS51975">
    <property type="entry name" value="RNASE_H_2"/>
    <property type="match status" value="1"/>
</dbReference>
<comment type="subcellular location">
    <subcellularLocation>
        <location evidence="4 14">Cytoplasm</location>
    </subcellularLocation>
</comment>
<dbReference type="InterPro" id="IPR024568">
    <property type="entry name" value="RNase_HIII_N"/>
</dbReference>
<evidence type="ECO:0000256" key="2">
    <source>
        <dbReference type="ARBA" id="ARBA00001946"/>
    </source>
</evidence>
<dbReference type="CDD" id="cd06590">
    <property type="entry name" value="RNase_HII_bacteria_HIII_like"/>
    <property type="match status" value="1"/>
</dbReference>
<comment type="similarity">
    <text evidence="5 14">Belongs to the RNase HII family. RnhC subfamily.</text>
</comment>
<keyword evidence="8 14" id="KW-0963">Cytoplasm</keyword>
<evidence type="ECO:0000256" key="13">
    <source>
        <dbReference type="ARBA" id="ARBA00022842"/>
    </source>
</evidence>
<feature type="binding site" evidence="14 15">
    <location>
        <position position="92"/>
    </location>
    <ligand>
        <name>a divalent metal cation</name>
        <dbReference type="ChEBI" id="CHEBI:60240"/>
    </ligand>
</feature>
<sequence length="302" mass="33438">MSNIVIKVDHGGIQTLKDFYNPFIIDRTPPGAVFSAKLTNCTITAYKSGKVLFQGSAAQQEANRWKKTAKTAPSQTEDELQQLQQMSVIGSDEAGTGDYFGPITVAAVFVPKEKRKLVQQLGVKDSKALTDKQVFSIANTLIETVPYSLLILRNEKYNQLQKSGMNQGKLKAILHNQAIHHLLKKISPDKPEAVLIDQFAEPNVYFQYLKDRDVPFKDITIFKPKAEHIHISVAAASIIARYAFLKELNSLSNAAGFYLPKGASHTVDEVAAKLIKEKGKNTLGKMAKLHFANTEKALNLLN</sequence>
<comment type="cofactor">
    <cofactor evidence="14 15">
        <name>Mn(2+)</name>
        <dbReference type="ChEBI" id="CHEBI:29035"/>
    </cofactor>
    <cofactor evidence="14 15">
        <name>Mg(2+)</name>
        <dbReference type="ChEBI" id="CHEBI:18420"/>
    </cofactor>
    <text evidence="14 15">Manganese or magnesium. Binds 1 divalent metal ion per monomer in the absence of substrate. May bind a second metal ion after substrate binding.</text>
</comment>
<dbReference type="Pfam" id="PF01351">
    <property type="entry name" value="RNase_HII"/>
    <property type="match status" value="1"/>
</dbReference>
<dbReference type="FunFam" id="3.30.420.10:FF:000047">
    <property type="entry name" value="Ribonuclease HIII"/>
    <property type="match status" value="1"/>
</dbReference>
<evidence type="ECO:0000256" key="4">
    <source>
        <dbReference type="ARBA" id="ARBA00004496"/>
    </source>
</evidence>
<protein>
    <recommendedName>
        <fullName evidence="7 14">Ribonuclease HIII</fullName>
        <shortName evidence="14">RNase HIII</shortName>
        <ecNumber evidence="6 14">3.1.26.4</ecNumber>
    </recommendedName>
</protein>
<evidence type="ECO:0000256" key="11">
    <source>
        <dbReference type="ARBA" id="ARBA00022759"/>
    </source>
</evidence>
<name>A0A161ZV47_9BACI</name>
<dbReference type="GO" id="GO:0005737">
    <property type="term" value="C:cytoplasm"/>
    <property type="evidence" value="ECO:0007669"/>
    <property type="project" value="UniProtKB-SubCell"/>
</dbReference>
<dbReference type="Gene3D" id="3.30.420.10">
    <property type="entry name" value="Ribonuclease H-like superfamily/Ribonuclease H"/>
    <property type="match status" value="1"/>
</dbReference>
<dbReference type="HAMAP" id="MF_00053">
    <property type="entry name" value="RNase_HIII"/>
    <property type="match status" value="1"/>
</dbReference>
<evidence type="ECO:0000256" key="6">
    <source>
        <dbReference type="ARBA" id="ARBA00012180"/>
    </source>
</evidence>
<organism evidence="17 18">
    <name type="scientific">Aeribacillus pallidus</name>
    <dbReference type="NCBI Taxonomy" id="33936"/>
    <lineage>
        <taxon>Bacteria</taxon>
        <taxon>Bacillati</taxon>
        <taxon>Bacillota</taxon>
        <taxon>Bacilli</taxon>
        <taxon>Bacillales</taxon>
        <taxon>Bacillaceae</taxon>
        <taxon>Aeribacillus</taxon>
    </lineage>
</organism>
<dbReference type="SUPFAM" id="SSF53098">
    <property type="entry name" value="Ribonuclease H-like"/>
    <property type="match status" value="1"/>
</dbReference>
<keyword evidence="18" id="KW-1185">Reference proteome</keyword>
<dbReference type="InterPro" id="IPR012295">
    <property type="entry name" value="TBP_dom_sf"/>
</dbReference>
<dbReference type="PANTHER" id="PTHR10954:SF23">
    <property type="entry name" value="RIBONUCLEASE"/>
    <property type="match status" value="1"/>
</dbReference>
<evidence type="ECO:0000256" key="3">
    <source>
        <dbReference type="ARBA" id="ARBA00004065"/>
    </source>
</evidence>